<dbReference type="InterPro" id="IPR050790">
    <property type="entry name" value="ExbB/TolQ_transport"/>
</dbReference>
<evidence type="ECO:0000256" key="4">
    <source>
        <dbReference type="ARBA" id="ARBA00022692"/>
    </source>
</evidence>
<sequence>MNDTTDAAVTDAADAARAVGAAEPDWLTSLTDMLAAGGPVVAILLAMSVIALAIVLVKLWQFRSARLGDRNSVRNALALVRAGRPHDALSLVRSKRNPVAQAVARTLIGQLRGLPDHKVREEAVRYGGDMLEELRGYLRPLEVIASLAPLLGLFGTVLGMIGAFQQLEAAGNQVNPAVLSGGIWEALLTTAVGLAVAIPAVAALNWLERVVERTAHDMDSAITGVFTQDLSTMVGESDGHGYEREFERGRGPARLRTAAAGE</sequence>
<keyword evidence="4 9" id="KW-0812">Transmembrane</keyword>
<dbReference type="AlphaFoldDB" id="A0A8G2EXH4"/>
<evidence type="ECO:0000313" key="11">
    <source>
        <dbReference type="EMBL" id="SDG20229.1"/>
    </source>
</evidence>
<keyword evidence="2 8" id="KW-0813">Transport</keyword>
<dbReference type="PANTHER" id="PTHR30625:SF15">
    <property type="entry name" value="BIOPOLYMER TRANSPORT PROTEIN EXBB"/>
    <property type="match status" value="1"/>
</dbReference>
<dbReference type="Proteomes" id="UP000198615">
    <property type="component" value="Unassembled WGS sequence"/>
</dbReference>
<feature type="domain" description="MotA/TolQ/ExbB proton channel" evidence="10">
    <location>
        <begin position="116"/>
        <end position="219"/>
    </location>
</feature>
<proteinExistence type="inferred from homology"/>
<evidence type="ECO:0000256" key="5">
    <source>
        <dbReference type="ARBA" id="ARBA00022927"/>
    </source>
</evidence>
<reference evidence="11 12" key="1">
    <citation type="submission" date="2016-10" db="EMBL/GenBank/DDBJ databases">
        <authorList>
            <person name="Varghese N."/>
            <person name="Submissions S."/>
        </authorList>
    </citation>
    <scope>NUCLEOTIDE SEQUENCE [LARGE SCALE GENOMIC DNA]</scope>
    <source>
        <strain evidence="11 12">DSM 18839</strain>
    </source>
</reference>
<dbReference type="Pfam" id="PF01618">
    <property type="entry name" value="MotA_ExbB"/>
    <property type="match status" value="1"/>
</dbReference>
<feature type="transmembrane region" description="Helical" evidence="9">
    <location>
        <begin position="33"/>
        <end position="57"/>
    </location>
</feature>
<accession>A0A8G2EXH4</accession>
<dbReference type="PANTHER" id="PTHR30625">
    <property type="entry name" value="PROTEIN TOLQ"/>
    <property type="match status" value="1"/>
</dbReference>
<dbReference type="InterPro" id="IPR002898">
    <property type="entry name" value="MotA_ExbB_proton_chnl"/>
</dbReference>
<keyword evidence="5 8" id="KW-0653">Protein transport</keyword>
<comment type="caution">
    <text evidence="11">The sequence shown here is derived from an EMBL/GenBank/DDBJ whole genome shotgun (WGS) entry which is preliminary data.</text>
</comment>
<evidence type="ECO:0000259" key="10">
    <source>
        <dbReference type="Pfam" id="PF01618"/>
    </source>
</evidence>
<comment type="similarity">
    <text evidence="8">Belongs to the exbB/tolQ family.</text>
</comment>
<feature type="transmembrane region" description="Helical" evidence="9">
    <location>
        <begin position="143"/>
        <end position="163"/>
    </location>
</feature>
<name>A0A8G2EXH4_9PROT</name>
<comment type="subcellular location">
    <subcellularLocation>
        <location evidence="1">Cell membrane</location>
        <topology evidence="1">Multi-pass membrane protein</topology>
    </subcellularLocation>
    <subcellularLocation>
        <location evidence="8">Membrane</location>
        <topology evidence="8">Multi-pass membrane protein</topology>
    </subcellularLocation>
</comment>
<evidence type="ECO:0000256" key="1">
    <source>
        <dbReference type="ARBA" id="ARBA00004651"/>
    </source>
</evidence>
<keyword evidence="3" id="KW-1003">Cell membrane</keyword>
<evidence type="ECO:0000256" key="6">
    <source>
        <dbReference type="ARBA" id="ARBA00022989"/>
    </source>
</evidence>
<keyword evidence="7 9" id="KW-0472">Membrane</keyword>
<evidence type="ECO:0000256" key="3">
    <source>
        <dbReference type="ARBA" id="ARBA00022475"/>
    </source>
</evidence>
<dbReference type="EMBL" id="FNBW01000012">
    <property type="protein sequence ID" value="SDG20229.1"/>
    <property type="molecule type" value="Genomic_DNA"/>
</dbReference>
<organism evidence="11 12">
    <name type="scientific">Thalassobaculum litoreum DSM 18839</name>
    <dbReference type="NCBI Taxonomy" id="1123362"/>
    <lineage>
        <taxon>Bacteria</taxon>
        <taxon>Pseudomonadati</taxon>
        <taxon>Pseudomonadota</taxon>
        <taxon>Alphaproteobacteria</taxon>
        <taxon>Rhodospirillales</taxon>
        <taxon>Thalassobaculaceae</taxon>
        <taxon>Thalassobaculum</taxon>
    </lineage>
</organism>
<dbReference type="GO" id="GO:0005886">
    <property type="term" value="C:plasma membrane"/>
    <property type="evidence" value="ECO:0007669"/>
    <property type="project" value="UniProtKB-SubCell"/>
</dbReference>
<evidence type="ECO:0000256" key="2">
    <source>
        <dbReference type="ARBA" id="ARBA00022448"/>
    </source>
</evidence>
<feature type="transmembrane region" description="Helical" evidence="9">
    <location>
        <begin position="183"/>
        <end position="207"/>
    </location>
</feature>
<keyword evidence="12" id="KW-1185">Reference proteome</keyword>
<dbReference type="GO" id="GO:0017038">
    <property type="term" value="P:protein import"/>
    <property type="evidence" value="ECO:0007669"/>
    <property type="project" value="TreeGrafter"/>
</dbReference>
<evidence type="ECO:0000313" key="12">
    <source>
        <dbReference type="Proteomes" id="UP000198615"/>
    </source>
</evidence>
<protein>
    <submittedName>
        <fullName evidence="11">Outer membrane transport energization protein ExbB</fullName>
    </submittedName>
</protein>
<evidence type="ECO:0000256" key="7">
    <source>
        <dbReference type="ARBA" id="ARBA00023136"/>
    </source>
</evidence>
<gene>
    <name evidence="11" type="ORF">SAMN05660686_03655</name>
</gene>
<dbReference type="RefSeq" id="WP_175474290.1">
    <property type="nucleotide sequence ID" value="NZ_FNBW01000012.1"/>
</dbReference>
<evidence type="ECO:0000256" key="9">
    <source>
        <dbReference type="SAM" id="Phobius"/>
    </source>
</evidence>
<evidence type="ECO:0000256" key="8">
    <source>
        <dbReference type="RuleBase" id="RU004057"/>
    </source>
</evidence>
<keyword evidence="6 9" id="KW-1133">Transmembrane helix</keyword>